<keyword evidence="1" id="KW-0436">Ligase</keyword>
<reference evidence="1 2" key="1">
    <citation type="submission" date="2019-06" db="EMBL/GenBank/DDBJ databases">
        <title>Genome sequence of Litorilinea aerophila BAA-2444.</title>
        <authorList>
            <person name="Maclea K.S."/>
            <person name="Maurais E.G."/>
            <person name="Iannazzi L.C."/>
        </authorList>
    </citation>
    <scope>NUCLEOTIDE SEQUENCE [LARGE SCALE GENOMIC DNA]</scope>
    <source>
        <strain evidence="1 2">ATCC BAA-2444</strain>
    </source>
</reference>
<organism evidence="1 2">
    <name type="scientific">Litorilinea aerophila</name>
    <dbReference type="NCBI Taxonomy" id="1204385"/>
    <lineage>
        <taxon>Bacteria</taxon>
        <taxon>Bacillati</taxon>
        <taxon>Chloroflexota</taxon>
        <taxon>Caldilineae</taxon>
        <taxon>Caldilineales</taxon>
        <taxon>Caldilineaceae</taxon>
        <taxon>Litorilinea</taxon>
    </lineage>
</organism>
<dbReference type="GO" id="GO:0016874">
    <property type="term" value="F:ligase activity"/>
    <property type="evidence" value="ECO:0007669"/>
    <property type="project" value="UniProtKB-KW"/>
</dbReference>
<dbReference type="EMBL" id="VIGC01000028">
    <property type="protein sequence ID" value="TQE94070.1"/>
    <property type="molecule type" value="Genomic_DNA"/>
</dbReference>
<evidence type="ECO:0000313" key="1">
    <source>
        <dbReference type="EMBL" id="TQE94070.1"/>
    </source>
</evidence>
<dbReference type="RefSeq" id="WP_141611637.1">
    <property type="nucleotide sequence ID" value="NZ_VIGC02000028.1"/>
</dbReference>
<dbReference type="Proteomes" id="UP000317371">
    <property type="component" value="Unassembled WGS sequence"/>
</dbReference>
<dbReference type="Gene3D" id="3.90.1140.10">
    <property type="entry name" value="Cyclic phosphodiesterase"/>
    <property type="match status" value="1"/>
</dbReference>
<dbReference type="InterPro" id="IPR050580">
    <property type="entry name" value="2H_phosphoesterase_YjcG-like"/>
</dbReference>
<dbReference type="InterPro" id="IPR009097">
    <property type="entry name" value="Cyclic_Pdiesterase"/>
</dbReference>
<dbReference type="Pfam" id="PF13563">
    <property type="entry name" value="2_5_RNA_ligase2"/>
    <property type="match status" value="1"/>
</dbReference>
<keyword evidence="2" id="KW-1185">Reference proteome</keyword>
<comment type="caution">
    <text evidence="1">The sequence shown here is derived from an EMBL/GenBank/DDBJ whole genome shotgun (WGS) entry which is preliminary data.</text>
</comment>
<evidence type="ECO:0000313" key="2">
    <source>
        <dbReference type="Proteomes" id="UP000317371"/>
    </source>
</evidence>
<dbReference type="AlphaFoldDB" id="A0A540VBC9"/>
<gene>
    <name evidence="1" type="ORF">FKZ61_18445</name>
</gene>
<sequence>MSPPPDTFSIVIFLPETIERRFRRWAEETPGASWPAWGGHITLLPTAQARAPLAQIQERVEAVCARYHPFEVRLAQPRAVPDWTRPRYHAVFLSFTDQDDMGMRVLRRLQEELDQATAELRSDLYPELKRTDFIPHITLALGLAQPEADEMVEQLREIGLAAQFVVDTLWMVVFQQDGESEEVQRRRIPIPLAAPAK</sequence>
<accession>A0A540VBC9</accession>
<dbReference type="InParanoid" id="A0A540VBC9"/>
<proteinExistence type="predicted"/>
<dbReference type="OrthoDB" id="358773at2"/>
<protein>
    <submittedName>
        <fullName evidence="1">2'-5' RNA ligase family protein</fullName>
    </submittedName>
</protein>
<dbReference type="PANTHER" id="PTHR40037:SF1">
    <property type="entry name" value="PHOSPHOESTERASE SAOUHSC_00951-RELATED"/>
    <property type="match status" value="1"/>
</dbReference>
<dbReference type="PANTHER" id="PTHR40037">
    <property type="entry name" value="PHOSPHOESTERASE YJCG-RELATED"/>
    <property type="match status" value="1"/>
</dbReference>
<dbReference type="SUPFAM" id="SSF55144">
    <property type="entry name" value="LigT-like"/>
    <property type="match status" value="1"/>
</dbReference>
<name>A0A540VBC9_9CHLR</name>